<reference evidence="3 4" key="1">
    <citation type="submission" date="2017-06" db="EMBL/GenBank/DDBJ databases">
        <title>Genome sequencing of cyanobaciteial culture collection at National Institute for Environmental Studies (NIES).</title>
        <authorList>
            <person name="Hirose Y."/>
            <person name="Shimura Y."/>
            <person name="Fujisawa T."/>
            <person name="Nakamura Y."/>
            <person name="Kawachi M."/>
        </authorList>
    </citation>
    <scope>NUCLEOTIDE SEQUENCE [LARGE SCALE GENOMIC DNA]</scope>
    <source>
        <strain evidence="3 4">NIES-267</strain>
    </source>
</reference>
<dbReference type="Proteomes" id="UP000218418">
    <property type="component" value="Chromosome"/>
</dbReference>
<keyword evidence="4" id="KW-1185">Reference proteome</keyword>
<dbReference type="OrthoDB" id="487854at2"/>
<proteinExistence type="predicted"/>
<evidence type="ECO:0000313" key="3">
    <source>
        <dbReference type="EMBL" id="BAY80629.1"/>
    </source>
</evidence>
<evidence type="ECO:0000259" key="2">
    <source>
        <dbReference type="PROSITE" id="PS50911"/>
    </source>
</evidence>
<feature type="compositionally biased region" description="Polar residues" evidence="1">
    <location>
        <begin position="1"/>
        <end position="24"/>
    </location>
</feature>
<dbReference type="SUPFAM" id="SSF89372">
    <property type="entry name" value="Fucose-specific lectin"/>
    <property type="match status" value="1"/>
</dbReference>
<dbReference type="AlphaFoldDB" id="A0A1Z4LHI1"/>
<dbReference type="InterPro" id="IPR007921">
    <property type="entry name" value="CHAP_dom"/>
</dbReference>
<organism evidence="3 4">
    <name type="scientific">Calothrix parasitica NIES-267</name>
    <dbReference type="NCBI Taxonomy" id="1973488"/>
    <lineage>
        <taxon>Bacteria</taxon>
        <taxon>Bacillati</taxon>
        <taxon>Cyanobacteriota</taxon>
        <taxon>Cyanophyceae</taxon>
        <taxon>Nostocales</taxon>
        <taxon>Calotrichaceae</taxon>
        <taxon>Calothrix</taxon>
    </lineage>
</organism>
<dbReference type="SUPFAM" id="SSF54001">
    <property type="entry name" value="Cysteine proteinases"/>
    <property type="match status" value="1"/>
</dbReference>
<gene>
    <name evidence="3" type="ORF">NIES267_00860</name>
</gene>
<dbReference type="Pfam" id="PF05257">
    <property type="entry name" value="CHAP"/>
    <property type="match status" value="1"/>
</dbReference>
<dbReference type="Gene3D" id="3.90.1720.10">
    <property type="entry name" value="endopeptidase domain like (from Nostoc punctiforme)"/>
    <property type="match status" value="1"/>
</dbReference>
<accession>A0A1Z4LHI1</accession>
<dbReference type="InterPro" id="IPR038765">
    <property type="entry name" value="Papain-like_cys_pep_sf"/>
</dbReference>
<evidence type="ECO:0000313" key="4">
    <source>
        <dbReference type="Proteomes" id="UP000218418"/>
    </source>
</evidence>
<sequence length="620" mass="68421">MLEEQPISNNQTLDASSNQPSSNLLEPFQTDSKEFSPNQMMHSGGDTLIDMGENQEDYTAENTSYIGNIFDPVISSTSNTVTRLANDSDIDEVTGTSSGINCNQDSADDLINHFAKKDLLGANINTNSRIGSYGSIINEAVQEAQASLQRFAASLDFTASMNTAFGTSWDTKTVSELQQSWLKGSFGDLPQIKISGDLDVVGANGAYAFKTDTIYLSQGFVERNAGNIYGIKSVLLEEIGHAVDSRINFVDAAGDEGNIFQKIVQKQSLSVIDLSIMKAENDYTTINIDSESLTIEMSEVEEEFEGKVEAIAFNNRLYQTVRGKDDEVYTRYSSGGNWTNWEHNGGTLDTPELEVFDGRLYQTVRGEDNAVHTRSTDGNSWTGWDSDGGTLDAPELEVFNGRLYQTVRGEDNAVHIRSTDGNNWTGWESDGKSLGTPTMTVFNNTLFQHIEGTDGKFYTRFVTNPTEAWTEWRESGEWRFGQPPVMTLQEFNNWGDMPEYTSRNPFPSKGQNCTWYAHGRMIQLGYSEDALDSMLSHANTWDNTASKDAYVSDKPQVGSIAVWEAGISGANSSYGHVGVVERVNANGTILISESNWAGTRYNTRTISKNVPSKFVIVPKA</sequence>
<name>A0A1Z4LHI1_9CYAN</name>
<protein>
    <recommendedName>
        <fullName evidence="2">Peptidase C51 domain-containing protein</fullName>
    </recommendedName>
</protein>
<feature type="region of interest" description="Disordered" evidence="1">
    <location>
        <begin position="1"/>
        <end position="51"/>
    </location>
</feature>
<evidence type="ECO:0000256" key="1">
    <source>
        <dbReference type="SAM" id="MobiDB-lite"/>
    </source>
</evidence>
<dbReference type="EMBL" id="AP018227">
    <property type="protein sequence ID" value="BAY80629.1"/>
    <property type="molecule type" value="Genomic_DNA"/>
</dbReference>
<dbReference type="PROSITE" id="PS50911">
    <property type="entry name" value="CHAP"/>
    <property type="match status" value="1"/>
</dbReference>
<feature type="domain" description="Peptidase C51" evidence="2">
    <location>
        <begin position="488"/>
        <end position="618"/>
    </location>
</feature>